<protein>
    <recommendedName>
        <fullName evidence="6">Recombinase family protein</fullName>
    </recommendedName>
</protein>
<dbReference type="Gene3D" id="3.90.1750.20">
    <property type="entry name" value="Putative Large Serine Recombinase, Chain B, Domain 2"/>
    <property type="match status" value="1"/>
</dbReference>
<dbReference type="InterPro" id="IPR006119">
    <property type="entry name" value="Resolv_N"/>
</dbReference>
<gene>
    <name evidence="4" type="ORF">C7C45_24165</name>
</gene>
<dbReference type="InterPro" id="IPR011109">
    <property type="entry name" value="DNA_bind_recombinase_dom"/>
</dbReference>
<dbReference type="CDD" id="cd00338">
    <property type="entry name" value="Ser_Recombinase"/>
    <property type="match status" value="1"/>
</dbReference>
<dbReference type="InterPro" id="IPR036162">
    <property type="entry name" value="Resolvase-like_N_sf"/>
</dbReference>
<reference evidence="4 5" key="1">
    <citation type="submission" date="2018-03" db="EMBL/GenBank/DDBJ databases">
        <title>Bioinformatic expansion and discovery of thiopeptide antibiotics.</title>
        <authorList>
            <person name="Schwalen C.J."/>
            <person name="Hudson G.A."/>
            <person name="Mitchell D.A."/>
        </authorList>
    </citation>
    <scope>NUCLEOTIDE SEQUENCE [LARGE SCALE GENOMIC DNA]</scope>
    <source>
        <strain evidence="4 5">NRRL 8041</strain>
    </source>
</reference>
<dbReference type="Pfam" id="PF00239">
    <property type="entry name" value="Resolvase"/>
    <property type="match status" value="1"/>
</dbReference>
<proteinExistence type="predicted"/>
<accession>A0A318NDQ2</accession>
<evidence type="ECO:0000259" key="2">
    <source>
        <dbReference type="PROSITE" id="PS51736"/>
    </source>
</evidence>
<dbReference type="OrthoDB" id="4500247at2"/>
<dbReference type="InterPro" id="IPR050639">
    <property type="entry name" value="SSR_resolvase"/>
</dbReference>
<dbReference type="EMBL" id="PYBV01000032">
    <property type="protein sequence ID" value="PYC66594.1"/>
    <property type="molecule type" value="Genomic_DNA"/>
</dbReference>
<feature type="domain" description="Recombinase" evidence="3">
    <location>
        <begin position="176"/>
        <end position="299"/>
    </location>
</feature>
<sequence length="519" mass="57678">MLPYFPPPPQAADGAAAMRAAIYLRISKDKSGEAEGVERQAEDCRALIDVKDWTLVETYTDNDKSATSGRRRPDFEALLQAVERQAVDVIVSWNADRLYRTPADRLRVVEACREHGVSLHPVRGTGIDMTTPNGRMLAGMLGEMAWAEVENKSDRQRRANRQAADKGKPWMTGPRPFGYDRRDGNLLPHETEAPLVRDAFALITSGASLNSVTKMLNRAGARTSLGNEWRHNNVRVMLLNPLYAGLRAYAEMPPLGSKLSARSRPPVEKRKLTPGTWEALVPEDVWRASLAVLRDPARTTNVGNFSAVRHLGSNLFRCARCEDQLGTEADAKRSGQPVMGVNYTNPRRSGEQGHRIYKCKRCHASRRADPIDEFVGKVFAARLDRDDIADLVAVEAESGPDVAGLRREAGELRARLDVLVEMFGKDEMTRDQFTSANRRARDRLAEVEGQLTDAGRGDVLAGLRGPGAGQRWLTADDIQWRRAVLAALVEVALNPAKSGRPKKGEQLDPTTVEFRWRQF</sequence>
<evidence type="ECO:0008006" key="6">
    <source>
        <dbReference type="Google" id="ProtNLM"/>
    </source>
</evidence>
<dbReference type="Proteomes" id="UP000248333">
    <property type="component" value="Unassembled WGS sequence"/>
</dbReference>
<feature type="domain" description="Resolvase/invertase-type recombinase catalytic" evidence="2">
    <location>
        <begin position="19"/>
        <end position="167"/>
    </location>
</feature>
<dbReference type="SUPFAM" id="SSF53041">
    <property type="entry name" value="Resolvase-like"/>
    <property type="match status" value="1"/>
</dbReference>
<dbReference type="GO" id="GO:0000150">
    <property type="term" value="F:DNA strand exchange activity"/>
    <property type="evidence" value="ECO:0007669"/>
    <property type="project" value="InterPro"/>
</dbReference>
<feature type="compositionally biased region" description="Basic and acidic residues" evidence="1">
    <location>
        <begin position="151"/>
        <end position="168"/>
    </location>
</feature>
<evidence type="ECO:0000313" key="5">
    <source>
        <dbReference type="Proteomes" id="UP000248333"/>
    </source>
</evidence>
<evidence type="ECO:0000259" key="3">
    <source>
        <dbReference type="PROSITE" id="PS51737"/>
    </source>
</evidence>
<feature type="region of interest" description="Disordered" evidence="1">
    <location>
        <begin position="151"/>
        <end position="177"/>
    </location>
</feature>
<name>A0A318NDQ2_9ACTN</name>
<dbReference type="SMART" id="SM00857">
    <property type="entry name" value="Resolvase"/>
    <property type="match status" value="1"/>
</dbReference>
<dbReference type="PANTHER" id="PTHR30461">
    <property type="entry name" value="DNA-INVERTASE FROM LAMBDOID PROPHAGE"/>
    <property type="match status" value="1"/>
</dbReference>
<dbReference type="PROSITE" id="PS51736">
    <property type="entry name" value="RECOMBINASES_3"/>
    <property type="match status" value="1"/>
</dbReference>
<dbReference type="PROSITE" id="PS51737">
    <property type="entry name" value="RECOMBINASE_DNA_BIND"/>
    <property type="match status" value="1"/>
</dbReference>
<dbReference type="GO" id="GO:0003677">
    <property type="term" value="F:DNA binding"/>
    <property type="evidence" value="ECO:0007669"/>
    <property type="project" value="InterPro"/>
</dbReference>
<dbReference type="Pfam" id="PF07508">
    <property type="entry name" value="Recombinase"/>
    <property type="match status" value="1"/>
</dbReference>
<dbReference type="PANTHER" id="PTHR30461:SF23">
    <property type="entry name" value="DNA RECOMBINASE-RELATED"/>
    <property type="match status" value="1"/>
</dbReference>
<dbReference type="AlphaFoldDB" id="A0A318NDQ2"/>
<organism evidence="4 5">
    <name type="scientific">Micromonospora arborensis</name>
    <dbReference type="NCBI Taxonomy" id="2116518"/>
    <lineage>
        <taxon>Bacteria</taxon>
        <taxon>Bacillati</taxon>
        <taxon>Actinomycetota</taxon>
        <taxon>Actinomycetes</taxon>
        <taxon>Micromonosporales</taxon>
        <taxon>Micromonosporaceae</taxon>
        <taxon>Micromonospora</taxon>
    </lineage>
</organism>
<dbReference type="InterPro" id="IPR038109">
    <property type="entry name" value="DNA_bind_recomb_sf"/>
</dbReference>
<evidence type="ECO:0000256" key="1">
    <source>
        <dbReference type="SAM" id="MobiDB-lite"/>
    </source>
</evidence>
<dbReference type="Gene3D" id="3.40.50.1390">
    <property type="entry name" value="Resolvase, N-terminal catalytic domain"/>
    <property type="match status" value="1"/>
</dbReference>
<evidence type="ECO:0000313" key="4">
    <source>
        <dbReference type="EMBL" id="PYC66594.1"/>
    </source>
</evidence>
<comment type="caution">
    <text evidence="4">The sequence shown here is derived from an EMBL/GenBank/DDBJ whole genome shotgun (WGS) entry which is preliminary data.</text>
</comment>
<keyword evidence="5" id="KW-1185">Reference proteome</keyword>